<dbReference type="EMBL" id="KM875470">
    <property type="protein sequence ID" value="AKC03288.1"/>
    <property type="molecule type" value="Genomic_DNA"/>
</dbReference>
<comment type="similarity">
    <text evidence="2">Belongs to the orthopoxvirus OPG181 family.</text>
</comment>
<organism evidence="5 6">
    <name type="scientific">Bovine papular stomatitis virus</name>
    <dbReference type="NCBI Taxonomy" id="129727"/>
    <lineage>
        <taxon>Viruses</taxon>
        <taxon>Varidnaviria</taxon>
        <taxon>Bamfordvirae</taxon>
        <taxon>Nucleocytoviricota</taxon>
        <taxon>Pokkesviricetes</taxon>
        <taxon>Chitovirales</taxon>
        <taxon>Poxviridae</taxon>
        <taxon>Chordopoxvirinae</taxon>
        <taxon>Parapoxvirus</taxon>
        <taxon>Parapoxvirus bovinestomatitis</taxon>
    </lineage>
</organism>
<reference evidence="6 7" key="1">
    <citation type="journal article" date="2015" name="Arch. Virol.">
        <title>Coinfection with multiple strains of bovine papular stomatitis virus.</title>
        <authorList>
            <person name="Huang T."/>
            <person name="Tulman E.R."/>
            <person name="Diel D.G."/>
            <person name="Khatiwada S."/>
            <person name="Sims W."/>
            <person name="Edwards J.F."/>
            <person name="Wen X."/>
            <person name="Kutish G.F."/>
            <person name="Rock D.L."/>
            <person name="Delhon G."/>
        </authorList>
    </citation>
    <scope>NUCLEOTIDE SEQUENCE [LARGE SCALE GENOMIC DNA]</scope>
    <source>
        <strain evidence="4">BV-TX09c15</strain>
        <strain evidence="5">BV-TX09c5</strain>
    </source>
</reference>
<evidence type="ECO:0000313" key="4">
    <source>
        <dbReference type="EMBL" id="AKC03288.1"/>
    </source>
</evidence>
<proteinExistence type="inferred from homology"/>
<dbReference type="Proteomes" id="UP000152300">
    <property type="component" value="Segment"/>
</dbReference>
<dbReference type="Pfam" id="PF04948">
    <property type="entry name" value="Pox_A51"/>
    <property type="match status" value="1"/>
</dbReference>
<evidence type="ECO:0000256" key="3">
    <source>
        <dbReference type="ARBA" id="ARBA00034877"/>
    </source>
</evidence>
<evidence type="ECO:0000313" key="7">
    <source>
        <dbReference type="Proteomes" id="UP000152300"/>
    </source>
</evidence>
<keyword evidence="1" id="KW-0244">Early protein</keyword>
<dbReference type="Proteomes" id="UP000136698">
    <property type="component" value="Segment"/>
</dbReference>
<gene>
    <name evidence="4" type="ORF">BVTX09c15_122</name>
    <name evidence="5" type="ORF">BVTX09c5_122</name>
</gene>
<sequence>MDNKLVLLDFEHLAEADSIAEQCVYEPAQKKCAFTKIRTNSSTAARYTVADGCMLDDLMNASFGTRRACRLVRHVVVGSDTVLSRQAADCAPHMVLICVRGIAHVSGDALKFGRCTMDRGTMFMVKSSRSSVVCGNPACELLVFFVDFFMPIPRILLPDEVLFTRDLTHVESDANSSVIFKVEFDLSENVCKLFIKGYIVRVTGMQLERRETVCDDCDCCYPEAPVLALDRKKLHRSARTVPTLIPGVLDLHLKERGWLTVSIDAKGYCEPDLLRIAFGSLRLVCGVLRSAVGRYHNMLFFYGIIPVRREADTAPAEMMEIE</sequence>
<accession>A0A0E3XC15</accession>
<evidence type="ECO:0000256" key="2">
    <source>
        <dbReference type="ARBA" id="ARBA00034781"/>
    </source>
</evidence>
<evidence type="ECO:0000313" key="6">
    <source>
        <dbReference type="Proteomes" id="UP000136698"/>
    </source>
</evidence>
<evidence type="ECO:0000256" key="1">
    <source>
        <dbReference type="ARBA" id="ARBA00022518"/>
    </source>
</evidence>
<name>A0A0E3XC15_9POXV</name>
<evidence type="ECO:0000313" key="5">
    <source>
        <dbReference type="EMBL" id="AKC03418.1"/>
    </source>
</evidence>
<protein>
    <recommendedName>
        <fullName evidence="3">Protein OPG181</fullName>
    </recommendedName>
</protein>
<dbReference type="InterPro" id="IPR007032">
    <property type="entry name" value="Poxvirus_A51"/>
</dbReference>
<dbReference type="EMBL" id="KM875471">
    <property type="protein sequence ID" value="AKC03418.1"/>
    <property type="molecule type" value="Genomic_DNA"/>
</dbReference>